<comment type="caution">
    <text evidence="2">The sequence shown here is derived from an EMBL/GenBank/DDBJ whole genome shotgun (WGS) entry which is preliminary data.</text>
</comment>
<name>A0A3B0CBF9_9BACL</name>
<accession>A0A3B0CBF9</accession>
<reference evidence="2 3" key="1">
    <citation type="journal article" date="2007" name="Int. J. Syst. Evol. Microbiol.">
        <title>Paenibacillus ginsengarvi sp. nov., isolated from soil from ginseng cultivation.</title>
        <authorList>
            <person name="Yoon M.H."/>
            <person name="Ten L.N."/>
            <person name="Im W.T."/>
        </authorList>
    </citation>
    <scope>NUCLEOTIDE SEQUENCE [LARGE SCALE GENOMIC DNA]</scope>
    <source>
        <strain evidence="2 3">KCTC 13059</strain>
    </source>
</reference>
<dbReference type="EMBL" id="RBAH01000013">
    <property type="protein sequence ID" value="RKN81974.1"/>
    <property type="molecule type" value="Genomic_DNA"/>
</dbReference>
<evidence type="ECO:0000313" key="3">
    <source>
        <dbReference type="Proteomes" id="UP000282311"/>
    </source>
</evidence>
<organism evidence="2 3">
    <name type="scientific">Paenibacillus ginsengarvi</name>
    <dbReference type="NCBI Taxonomy" id="400777"/>
    <lineage>
        <taxon>Bacteria</taxon>
        <taxon>Bacillati</taxon>
        <taxon>Bacillota</taxon>
        <taxon>Bacilli</taxon>
        <taxon>Bacillales</taxon>
        <taxon>Paenibacillaceae</taxon>
        <taxon>Paenibacillus</taxon>
    </lineage>
</organism>
<dbReference type="RefSeq" id="WP_120748728.1">
    <property type="nucleotide sequence ID" value="NZ_RBAH01000013.1"/>
</dbReference>
<dbReference type="InterPro" id="IPR012312">
    <property type="entry name" value="Hemerythrin-like"/>
</dbReference>
<protein>
    <recommendedName>
        <fullName evidence="1">Hemerythrin-like domain-containing protein</fullName>
    </recommendedName>
</protein>
<keyword evidence="3" id="KW-1185">Reference proteome</keyword>
<sequence length="231" mass="26059">MFHRFDLYAQVHKGIRLALSGLCFQAGSADCSDDEKVLAFAEEFRRIVVILESHSRDEDAHLNESYEKFAPDTLHQLEEEHSGLELKLGELVALVDQLENTKQDPVGRQNAWYQVGKALNRFTADYLIHLQREEGPGMTALWEHLTDGELKVLSQKIRSSIPPQTMAIFMYYIIPAISHAERVEMLGEMKLYAPKEAYAGVLGLAESRLDAANWGRLQAALEEVKAEGMSL</sequence>
<dbReference type="Proteomes" id="UP000282311">
    <property type="component" value="Unassembled WGS sequence"/>
</dbReference>
<proteinExistence type="predicted"/>
<feature type="domain" description="Hemerythrin-like" evidence="1">
    <location>
        <begin position="7"/>
        <end position="134"/>
    </location>
</feature>
<gene>
    <name evidence="2" type="ORF">D7M11_18520</name>
</gene>
<dbReference type="AlphaFoldDB" id="A0A3B0CBF9"/>
<dbReference type="Gene3D" id="1.20.120.520">
    <property type="entry name" value="nmb1532 protein domain like"/>
    <property type="match status" value="1"/>
</dbReference>
<dbReference type="Pfam" id="PF01814">
    <property type="entry name" value="Hemerythrin"/>
    <property type="match status" value="1"/>
</dbReference>
<evidence type="ECO:0000259" key="1">
    <source>
        <dbReference type="Pfam" id="PF01814"/>
    </source>
</evidence>
<evidence type="ECO:0000313" key="2">
    <source>
        <dbReference type="EMBL" id="RKN81974.1"/>
    </source>
</evidence>
<dbReference type="OrthoDB" id="5654170at2"/>